<dbReference type="GO" id="GO:0043190">
    <property type="term" value="C:ATP-binding cassette (ABC) transporter complex"/>
    <property type="evidence" value="ECO:0007669"/>
    <property type="project" value="InterPro"/>
</dbReference>
<evidence type="ECO:0000313" key="12">
    <source>
        <dbReference type="EMBL" id="SHL51351.1"/>
    </source>
</evidence>
<keyword evidence="5" id="KW-0762">Sugar transport</keyword>
<feature type="transmembrane region" description="Helical" evidence="10">
    <location>
        <begin position="76"/>
        <end position="101"/>
    </location>
</feature>
<keyword evidence="3" id="KW-0813">Transport</keyword>
<dbReference type="PRINTS" id="PR00164">
    <property type="entry name" value="ABC2TRNSPORT"/>
</dbReference>
<evidence type="ECO:0000256" key="2">
    <source>
        <dbReference type="ARBA" id="ARBA00007783"/>
    </source>
</evidence>
<evidence type="ECO:0000256" key="5">
    <source>
        <dbReference type="ARBA" id="ARBA00022597"/>
    </source>
</evidence>
<feature type="transmembrane region" description="Helical" evidence="10">
    <location>
        <begin position="154"/>
        <end position="179"/>
    </location>
</feature>
<comment type="similarity">
    <text evidence="2">Belongs to the ABC-2 integral membrane protein family.</text>
</comment>
<keyword evidence="4" id="KW-1003">Cell membrane</keyword>
<sequence length="269" mass="29782">MSISRPNLRTPQQPARRFRMARVILALVLREMSTTYGRSPGGYVWAILQPVGLILILAIGFSLLLRAPSLGTSFLLFYASALLPLRMFQDMSVNVGAAISFNRALMEHPRVTVMDAVLARALLVVLTQAVVSALIFTGIFLAEDIRETIDPAPIVTAFALAAFLGFGFGMFNCYAMMAFPVWKTLWTVLTRPLILISGVFFLYEDLPRGLQDMLWFNPLLHIAGIAREGVYAIYQPGYISIPLIAGMAMAPMVLGALLLFRFGRSLIYK</sequence>
<evidence type="ECO:0000256" key="1">
    <source>
        <dbReference type="ARBA" id="ARBA00004651"/>
    </source>
</evidence>
<feature type="transmembrane region" description="Helical" evidence="10">
    <location>
        <begin position="240"/>
        <end position="260"/>
    </location>
</feature>
<dbReference type="InterPro" id="IPR000412">
    <property type="entry name" value="ABC_2_transport"/>
</dbReference>
<feature type="transmembrane region" description="Helical" evidence="10">
    <location>
        <begin position="43"/>
        <end position="64"/>
    </location>
</feature>
<dbReference type="EMBL" id="FRCB01000001">
    <property type="protein sequence ID" value="SHL51351.1"/>
    <property type="molecule type" value="Genomic_DNA"/>
</dbReference>
<dbReference type="Proteomes" id="UP000322545">
    <property type="component" value="Unassembled WGS sequence"/>
</dbReference>
<dbReference type="InterPro" id="IPR013525">
    <property type="entry name" value="ABC2_TM"/>
</dbReference>
<keyword evidence="13" id="KW-1185">Reference proteome</keyword>
<evidence type="ECO:0000256" key="4">
    <source>
        <dbReference type="ARBA" id="ARBA00022475"/>
    </source>
</evidence>
<comment type="subcellular location">
    <subcellularLocation>
        <location evidence="1">Cell membrane</location>
        <topology evidence="1">Multi-pass membrane protein</topology>
    </subcellularLocation>
</comment>
<feature type="transmembrane region" description="Helical" evidence="10">
    <location>
        <begin position="121"/>
        <end position="142"/>
    </location>
</feature>
<evidence type="ECO:0000313" key="13">
    <source>
        <dbReference type="Proteomes" id="UP000322545"/>
    </source>
</evidence>
<dbReference type="GO" id="GO:0015920">
    <property type="term" value="P:lipopolysaccharide transport"/>
    <property type="evidence" value="ECO:0007669"/>
    <property type="project" value="TreeGrafter"/>
</dbReference>
<reference evidence="12 13" key="1">
    <citation type="submission" date="2016-11" db="EMBL/GenBank/DDBJ databases">
        <authorList>
            <person name="Varghese N."/>
            <person name="Submissions S."/>
        </authorList>
    </citation>
    <scope>NUCLEOTIDE SEQUENCE [LARGE SCALE GENOMIC DNA]</scope>
    <source>
        <strain evidence="12 13">DSM 28249</strain>
    </source>
</reference>
<keyword evidence="8" id="KW-0625">Polysaccharide transport</keyword>
<dbReference type="AlphaFoldDB" id="A0A1M7B8T3"/>
<evidence type="ECO:0000256" key="8">
    <source>
        <dbReference type="ARBA" id="ARBA00023047"/>
    </source>
</evidence>
<keyword evidence="6 10" id="KW-0812">Transmembrane</keyword>
<evidence type="ECO:0000259" key="11">
    <source>
        <dbReference type="Pfam" id="PF01061"/>
    </source>
</evidence>
<accession>A0A1M7B8T3</accession>
<dbReference type="PANTHER" id="PTHR30413:SF10">
    <property type="entry name" value="CAPSULE POLYSACCHARIDE EXPORT INNER-MEMBRANE PROTEIN CTRC"/>
    <property type="match status" value="1"/>
</dbReference>
<dbReference type="GO" id="GO:0140359">
    <property type="term" value="F:ABC-type transporter activity"/>
    <property type="evidence" value="ECO:0007669"/>
    <property type="project" value="InterPro"/>
</dbReference>
<feature type="transmembrane region" description="Helical" evidence="10">
    <location>
        <begin position="185"/>
        <end position="203"/>
    </location>
</feature>
<proteinExistence type="inferred from homology"/>
<gene>
    <name evidence="12" type="ORF">SAMN05443432_101725</name>
</gene>
<evidence type="ECO:0000256" key="7">
    <source>
        <dbReference type="ARBA" id="ARBA00022989"/>
    </source>
</evidence>
<evidence type="ECO:0000256" key="9">
    <source>
        <dbReference type="ARBA" id="ARBA00023136"/>
    </source>
</evidence>
<dbReference type="Pfam" id="PF01061">
    <property type="entry name" value="ABC2_membrane"/>
    <property type="match status" value="1"/>
</dbReference>
<feature type="domain" description="ABC-2 type transporter transmembrane" evidence="11">
    <location>
        <begin position="24"/>
        <end position="228"/>
    </location>
</feature>
<protein>
    <submittedName>
        <fullName evidence="12">Capsular polysaccharide transport system permease protein</fullName>
    </submittedName>
</protein>
<dbReference type="PANTHER" id="PTHR30413">
    <property type="entry name" value="INNER MEMBRANE TRANSPORT PERMEASE"/>
    <property type="match status" value="1"/>
</dbReference>
<evidence type="ECO:0000256" key="3">
    <source>
        <dbReference type="ARBA" id="ARBA00022448"/>
    </source>
</evidence>
<keyword evidence="9 10" id="KW-0472">Membrane</keyword>
<keyword evidence="7 10" id="KW-1133">Transmembrane helix</keyword>
<dbReference type="GO" id="GO:0015774">
    <property type="term" value="P:polysaccharide transport"/>
    <property type="evidence" value="ECO:0007669"/>
    <property type="project" value="UniProtKB-KW"/>
</dbReference>
<evidence type="ECO:0000256" key="6">
    <source>
        <dbReference type="ARBA" id="ARBA00022692"/>
    </source>
</evidence>
<name>A0A1M7B8T3_9RHOB</name>
<evidence type="ECO:0000256" key="10">
    <source>
        <dbReference type="SAM" id="Phobius"/>
    </source>
</evidence>
<organism evidence="12 13">
    <name type="scientific">Roseovarius litoreus</name>
    <dbReference type="NCBI Taxonomy" id="1155722"/>
    <lineage>
        <taxon>Bacteria</taxon>
        <taxon>Pseudomonadati</taxon>
        <taxon>Pseudomonadota</taxon>
        <taxon>Alphaproteobacteria</taxon>
        <taxon>Rhodobacterales</taxon>
        <taxon>Roseobacteraceae</taxon>
        <taxon>Roseovarius</taxon>
    </lineage>
</organism>